<evidence type="ECO:0000313" key="1">
    <source>
        <dbReference type="EMBL" id="CDZ90183.1"/>
    </source>
</evidence>
<reference evidence="1 2" key="1">
    <citation type="journal article" date="2014" name="Genome Announc.">
        <title>Draft Genome Sequence of Propane- and Butane-Oxidizing Actinobacterium Rhodococcus ruber IEGM 231.</title>
        <authorList>
            <person name="Ivshina I.B."/>
            <person name="Kuyukina M.S."/>
            <person name="Krivoruchko A.V."/>
            <person name="Barbe V."/>
            <person name="Fischer C."/>
        </authorList>
    </citation>
    <scope>NUCLEOTIDE SEQUENCE [LARGE SCALE GENOMIC DNA]</scope>
</reference>
<dbReference type="RefSeq" id="WP_308116383.1">
    <property type="nucleotide sequence ID" value="NZ_CP023714.1"/>
</dbReference>
<dbReference type="AlphaFoldDB" id="A0A098BNQ5"/>
<gene>
    <name evidence="1" type="ORF">RHRU231_660029</name>
</gene>
<accession>A0A098BNQ5</accession>
<proteinExistence type="predicted"/>
<dbReference type="Pfam" id="PF09851">
    <property type="entry name" value="SHOCT"/>
    <property type="match status" value="1"/>
</dbReference>
<keyword evidence="1" id="KW-0808">Transferase</keyword>
<protein>
    <submittedName>
        <fullName evidence="1">Amino-acid N-acetyltransferase</fullName>
    </submittedName>
</protein>
<dbReference type="EMBL" id="CCSD01000079">
    <property type="protein sequence ID" value="CDZ90183.1"/>
    <property type="molecule type" value="Genomic_DNA"/>
</dbReference>
<dbReference type="GO" id="GO:0016740">
    <property type="term" value="F:transferase activity"/>
    <property type="evidence" value="ECO:0007669"/>
    <property type="project" value="UniProtKB-KW"/>
</dbReference>
<dbReference type="Proteomes" id="UP000042997">
    <property type="component" value="Unassembled WGS sequence"/>
</dbReference>
<organism evidence="1 2">
    <name type="scientific">Rhodococcus ruber</name>
    <dbReference type="NCBI Taxonomy" id="1830"/>
    <lineage>
        <taxon>Bacteria</taxon>
        <taxon>Bacillati</taxon>
        <taxon>Actinomycetota</taxon>
        <taxon>Actinomycetes</taxon>
        <taxon>Mycobacteriales</taxon>
        <taxon>Nocardiaceae</taxon>
        <taxon>Rhodococcus</taxon>
    </lineage>
</organism>
<name>A0A098BNQ5_9NOCA</name>
<sequence>MGGMNGWDHMGGWGGMGGASGWGWVFLVLLLVGVAAVVVALVRLRTAGRGEQSPGGAGRSSARQILDERFARGEIDADEYQQRVRQLEDR</sequence>
<evidence type="ECO:0000313" key="2">
    <source>
        <dbReference type="Proteomes" id="UP000042997"/>
    </source>
</evidence>
<dbReference type="InterPro" id="IPR018649">
    <property type="entry name" value="SHOCT"/>
</dbReference>